<dbReference type="GO" id="GO:0005737">
    <property type="term" value="C:cytoplasm"/>
    <property type="evidence" value="ECO:0007669"/>
    <property type="project" value="UniProtKB-SubCell"/>
</dbReference>
<protein>
    <recommendedName>
        <fullName evidence="5 11">Transaldolase</fullName>
        <ecNumber evidence="5 11">2.2.1.2</ecNumber>
    </recommendedName>
</protein>
<dbReference type="Gene3D" id="3.20.20.70">
    <property type="entry name" value="Aldolase class I"/>
    <property type="match status" value="1"/>
</dbReference>
<evidence type="ECO:0000256" key="9">
    <source>
        <dbReference type="ARBA" id="ARBA00023270"/>
    </source>
</evidence>
<evidence type="ECO:0000256" key="4">
    <source>
        <dbReference type="ARBA" id="ARBA00008426"/>
    </source>
</evidence>
<evidence type="ECO:0000256" key="10">
    <source>
        <dbReference type="ARBA" id="ARBA00048810"/>
    </source>
</evidence>
<keyword evidence="7 11" id="KW-0808">Transferase</keyword>
<dbReference type="PROSITE" id="PS01054">
    <property type="entry name" value="TRANSALDOLASE_1"/>
    <property type="match status" value="1"/>
</dbReference>
<feature type="active site" description="Schiff-base intermediate with substrate" evidence="11">
    <location>
        <position position="142"/>
    </location>
</feature>
<keyword evidence="8 11" id="KW-0570">Pentose shunt</keyword>
<evidence type="ECO:0000256" key="11">
    <source>
        <dbReference type="HAMAP-Rule" id="MF_00493"/>
    </source>
</evidence>
<evidence type="ECO:0000313" key="13">
    <source>
        <dbReference type="Proteomes" id="UP000055136"/>
    </source>
</evidence>
<dbReference type="InterPro" id="IPR013785">
    <property type="entry name" value="Aldolase_TIM"/>
</dbReference>
<evidence type="ECO:0000256" key="5">
    <source>
        <dbReference type="ARBA" id="ARBA00013151"/>
    </source>
</evidence>
<keyword evidence="13" id="KW-1185">Reference proteome</keyword>
<evidence type="ECO:0000256" key="1">
    <source>
        <dbReference type="ARBA" id="ARBA00003518"/>
    </source>
</evidence>
<keyword evidence="6 11" id="KW-0963">Cytoplasm</keyword>
<dbReference type="PANTHER" id="PTHR10683">
    <property type="entry name" value="TRANSALDOLASE"/>
    <property type="match status" value="1"/>
</dbReference>
<proteinExistence type="inferred from homology"/>
<dbReference type="UniPathway" id="UPA00115">
    <property type="reaction ID" value="UER00414"/>
</dbReference>
<sequence>MTSNILTLYSDYGQSVWLDYLDRELLVNGGLATLRDAGVRGVTTNPTIFEKALTGSQAYDDTIRDLLQADHQLDEQHLYEWLIVQDVQMAADIMAPVYLSSDGRDGFVSLEVSPHIAYDSDATVAAARHLWRTVDRPNLMIKVPGTVPGLLAVETLIAEGINVNITLLFSVPRYQAVIEAFLRGLQHNPNPAGLASVASFFISRIDSKVDAALDKVGGAEAEALKGKIAIANAKLAYQSFKSALGSERAAEQLQRGVSMQRPLWASTSTKDPAYRDVLYIEQLIGPHTVNTLPADTLDAFQAHGELHATLEEHVDQAKQQLQALDRCGINLAQISEQLEQEGVAKFAHSYDAVLKALQEKRFQLTREYAT</sequence>
<comment type="similarity">
    <text evidence="4 11">Belongs to the transaldolase family. Type 2 subfamily.</text>
</comment>
<dbReference type="NCBIfam" id="NF002881">
    <property type="entry name" value="PRK03343.1"/>
    <property type="match status" value="1"/>
</dbReference>
<dbReference type="EMBL" id="CP013099">
    <property type="protein sequence ID" value="ALP53862.1"/>
    <property type="molecule type" value="Genomic_DNA"/>
</dbReference>
<evidence type="ECO:0000256" key="2">
    <source>
        <dbReference type="ARBA" id="ARBA00004496"/>
    </source>
</evidence>
<dbReference type="Pfam" id="PF00923">
    <property type="entry name" value="TAL_FSA"/>
    <property type="match status" value="1"/>
</dbReference>
<keyword evidence="9 11" id="KW-0704">Schiff base</keyword>
<dbReference type="NCBIfam" id="TIGR00876">
    <property type="entry name" value="tal_mycobact"/>
    <property type="match status" value="1"/>
</dbReference>
<dbReference type="PIRSF" id="PIRSF036915">
    <property type="entry name" value="Trnald_Bac_Plnt"/>
    <property type="match status" value="1"/>
</dbReference>
<dbReference type="GO" id="GO:0006098">
    <property type="term" value="P:pentose-phosphate shunt"/>
    <property type="evidence" value="ECO:0007669"/>
    <property type="project" value="UniProtKB-UniRule"/>
</dbReference>
<evidence type="ECO:0000256" key="6">
    <source>
        <dbReference type="ARBA" id="ARBA00022490"/>
    </source>
</evidence>
<dbReference type="KEGG" id="tee:Tel_12350"/>
<dbReference type="PROSITE" id="PS00958">
    <property type="entry name" value="TRANSALDOLASE_2"/>
    <property type="match status" value="1"/>
</dbReference>
<dbReference type="Proteomes" id="UP000055136">
    <property type="component" value="Chromosome"/>
</dbReference>
<dbReference type="InterPro" id="IPR018225">
    <property type="entry name" value="Transaldolase_AS"/>
</dbReference>
<dbReference type="GO" id="GO:0005975">
    <property type="term" value="P:carbohydrate metabolic process"/>
    <property type="evidence" value="ECO:0007669"/>
    <property type="project" value="InterPro"/>
</dbReference>
<accession>A0A0S2TFA4</accession>
<dbReference type="InterPro" id="IPR004732">
    <property type="entry name" value="Transaldolase_2"/>
</dbReference>
<dbReference type="STRING" id="1748243.Tel_12350"/>
<dbReference type="InterPro" id="IPR001585">
    <property type="entry name" value="TAL/FSA"/>
</dbReference>
<gene>
    <name evidence="11" type="primary">tal</name>
    <name evidence="12" type="ORF">Tel_12350</name>
</gene>
<organism evidence="12 13">
    <name type="scientific">Candidatus Tenderia electrophaga</name>
    <dbReference type="NCBI Taxonomy" id="1748243"/>
    <lineage>
        <taxon>Bacteria</taxon>
        <taxon>Pseudomonadati</taxon>
        <taxon>Pseudomonadota</taxon>
        <taxon>Gammaproteobacteria</taxon>
        <taxon>Candidatus Tenderiales</taxon>
        <taxon>Candidatus Tenderiaceae</taxon>
        <taxon>Candidatus Tenderia</taxon>
    </lineage>
</organism>
<evidence type="ECO:0000256" key="3">
    <source>
        <dbReference type="ARBA" id="ARBA00004857"/>
    </source>
</evidence>
<dbReference type="CDD" id="cd00955">
    <property type="entry name" value="Transaldolase_like"/>
    <property type="match status" value="1"/>
</dbReference>
<dbReference type="GO" id="GO:0004801">
    <property type="term" value="F:transaldolase activity"/>
    <property type="evidence" value="ECO:0007669"/>
    <property type="project" value="UniProtKB-UniRule"/>
</dbReference>
<name>A0A0S2TFA4_9GAMM</name>
<dbReference type="AlphaFoldDB" id="A0A0S2TFA4"/>
<evidence type="ECO:0000256" key="7">
    <source>
        <dbReference type="ARBA" id="ARBA00022679"/>
    </source>
</evidence>
<comment type="catalytic activity">
    <reaction evidence="10 11">
        <text>D-sedoheptulose 7-phosphate + D-glyceraldehyde 3-phosphate = D-erythrose 4-phosphate + beta-D-fructose 6-phosphate</text>
        <dbReference type="Rhea" id="RHEA:17053"/>
        <dbReference type="ChEBI" id="CHEBI:16897"/>
        <dbReference type="ChEBI" id="CHEBI:57483"/>
        <dbReference type="ChEBI" id="CHEBI:57634"/>
        <dbReference type="ChEBI" id="CHEBI:59776"/>
        <dbReference type="EC" id="2.2.1.2"/>
    </reaction>
</comment>
<reference evidence="12" key="1">
    <citation type="submission" date="2015-10" db="EMBL/GenBank/DDBJ databases">
        <title>Description of Candidatus Tenderia electrophaga gen. nov, sp. nov., an Uncultivated Electroautotroph from a Biocathode Enrichment.</title>
        <authorList>
            <person name="Eddie B.J."/>
            <person name="Malanoski A.P."/>
            <person name="Wang Z."/>
            <person name="Hall R.J."/>
            <person name="Oh S.D."/>
            <person name="Heiner C."/>
            <person name="Lin B."/>
            <person name="Strycharz-Glaven S.M."/>
        </authorList>
    </citation>
    <scope>NUCLEOTIDE SEQUENCE [LARGE SCALE GENOMIC DNA]</scope>
    <source>
        <strain evidence="12">NRL1</strain>
    </source>
</reference>
<dbReference type="SUPFAM" id="SSF51569">
    <property type="entry name" value="Aldolase"/>
    <property type="match status" value="1"/>
</dbReference>
<evidence type="ECO:0000313" key="12">
    <source>
        <dbReference type="EMBL" id="ALP53862.1"/>
    </source>
</evidence>
<dbReference type="PANTHER" id="PTHR10683:SF31">
    <property type="entry name" value="TRANSALDOLASE"/>
    <property type="match status" value="1"/>
</dbReference>
<comment type="pathway">
    <text evidence="3 11">Carbohydrate degradation; pentose phosphate pathway; D-glyceraldehyde 3-phosphate and beta-D-fructose 6-phosphate from D-ribose 5-phosphate and D-xylulose 5-phosphate (non-oxidative stage): step 2/3.</text>
</comment>
<evidence type="ECO:0000256" key="8">
    <source>
        <dbReference type="ARBA" id="ARBA00023126"/>
    </source>
</evidence>
<comment type="function">
    <text evidence="1 11">Transaldolase is important for the balance of metabolites in the pentose-phosphate pathway.</text>
</comment>
<dbReference type="HAMAP" id="MF_00493">
    <property type="entry name" value="Transaldolase_2"/>
    <property type="match status" value="1"/>
</dbReference>
<comment type="subcellular location">
    <subcellularLocation>
        <location evidence="2 11">Cytoplasm</location>
    </subcellularLocation>
</comment>
<dbReference type="EC" id="2.2.1.2" evidence="5 11"/>